<evidence type="ECO:0000313" key="2">
    <source>
        <dbReference type="EMBL" id="MBB6431417.1"/>
    </source>
</evidence>
<comment type="caution">
    <text evidence="2">The sequence shown here is derived from an EMBL/GenBank/DDBJ whole genome shotgun (WGS) entry which is preliminary data.</text>
</comment>
<sequence>MNNRISVLFMLAATMTMGLVVGLNVRQTAPVYAQAGVGGNYVVEEISSEDEDDDDWKYNGRTLAVVSPGGTLKLVHITWKRERGDDEDFPKHFAESGKTYNVTVLDASASLSH</sequence>
<dbReference type="EMBL" id="JACHGY010000001">
    <property type="protein sequence ID" value="MBB6431417.1"/>
    <property type="molecule type" value="Genomic_DNA"/>
</dbReference>
<accession>A0A7X0LLV8</accession>
<name>A0A7X0LLV8_9BACT</name>
<dbReference type="Proteomes" id="UP000541810">
    <property type="component" value="Unassembled WGS sequence"/>
</dbReference>
<evidence type="ECO:0000256" key="1">
    <source>
        <dbReference type="SAM" id="SignalP"/>
    </source>
</evidence>
<dbReference type="AlphaFoldDB" id="A0A7X0LLV8"/>
<evidence type="ECO:0000313" key="3">
    <source>
        <dbReference type="Proteomes" id="UP000541810"/>
    </source>
</evidence>
<proteinExistence type="predicted"/>
<feature type="chain" id="PRO_5030695710" evidence="1">
    <location>
        <begin position="23"/>
        <end position="113"/>
    </location>
</feature>
<reference evidence="2 3" key="1">
    <citation type="submission" date="2020-08" db="EMBL/GenBank/DDBJ databases">
        <title>Genomic Encyclopedia of Type Strains, Phase IV (KMG-IV): sequencing the most valuable type-strain genomes for metagenomic binning, comparative biology and taxonomic classification.</title>
        <authorList>
            <person name="Goeker M."/>
        </authorList>
    </citation>
    <scope>NUCLEOTIDE SEQUENCE [LARGE SCALE GENOMIC DNA]</scope>
    <source>
        <strain evidence="2 3">DSM 103725</strain>
    </source>
</reference>
<keyword evidence="1" id="KW-0732">Signal</keyword>
<feature type="signal peptide" evidence="1">
    <location>
        <begin position="1"/>
        <end position="22"/>
    </location>
</feature>
<organism evidence="2 3">
    <name type="scientific">Algisphaera agarilytica</name>
    <dbReference type="NCBI Taxonomy" id="1385975"/>
    <lineage>
        <taxon>Bacteria</taxon>
        <taxon>Pseudomonadati</taxon>
        <taxon>Planctomycetota</taxon>
        <taxon>Phycisphaerae</taxon>
        <taxon>Phycisphaerales</taxon>
        <taxon>Phycisphaeraceae</taxon>
        <taxon>Algisphaera</taxon>
    </lineage>
</organism>
<keyword evidence="3" id="KW-1185">Reference proteome</keyword>
<gene>
    <name evidence="2" type="ORF">HNQ40_003223</name>
</gene>
<protein>
    <submittedName>
        <fullName evidence="2">Uncharacterized protein</fullName>
    </submittedName>
</protein>